<evidence type="ECO:0000313" key="1">
    <source>
        <dbReference type="EMBL" id="KAL0180071.1"/>
    </source>
</evidence>
<comment type="caution">
    <text evidence="1">The sequence shown here is derived from an EMBL/GenBank/DDBJ whole genome shotgun (WGS) entry which is preliminary data.</text>
</comment>
<reference evidence="1 2" key="1">
    <citation type="submission" date="2024-05" db="EMBL/GenBank/DDBJ databases">
        <title>Genome sequencing and assembly of Indian major carp, Cirrhinus mrigala (Hamilton, 1822).</title>
        <authorList>
            <person name="Mohindra V."/>
            <person name="Chowdhury L.M."/>
            <person name="Lal K."/>
            <person name="Jena J.K."/>
        </authorList>
    </citation>
    <scope>NUCLEOTIDE SEQUENCE [LARGE SCALE GENOMIC DNA]</scope>
    <source>
        <strain evidence="1">CM1030</strain>
        <tissue evidence="1">Blood</tissue>
    </source>
</reference>
<gene>
    <name evidence="1" type="ORF">M9458_025513</name>
</gene>
<keyword evidence="2" id="KW-1185">Reference proteome</keyword>
<accession>A0ABD0Q1T8</accession>
<dbReference type="AlphaFoldDB" id="A0ABD0Q1T8"/>
<protein>
    <submittedName>
        <fullName evidence="1">Uncharacterized protein</fullName>
    </submittedName>
</protein>
<organism evidence="1 2">
    <name type="scientific">Cirrhinus mrigala</name>
    <name type="common">Mrigala</name>
    <dbReference type="NCBI Taxonomy" id="683832"/>
    <lineage>
        <taxon>Eukaryota</taxon>
        <taxon>Metazoa</taxon>
        <taxon>Chordata</taxon>
        <taxon>Craniata</taxon>
        <taxon>Vertebrata</taxon>
        <taxon>Euteleostomi</taxon>
        <taxon>Actinopterygii</taxon>
        <taxon>Neopterygii</taxon>
        <taxon>Teleostei</taxon>
        <taxon>Ostariophysi</taxon>
        <taxon>Cypriniformes</taxon>
        <taxon>Cyprinidae</taxon>
        <taxon>Labeoninae</taxon>
        <taxon>Labeonini</taxon>
        <taxon>Cirrhinus</taxon>
    </lineage>
</organism>
<sequence>WHGRGKGCFRGFQDLMISDSIMSFVEFVELFKSFSIRSRKDLKELFDTYAVPCSRSGPDSVPLYTTLRIDDKLTGLQPDLDLLTRNGSDLGLFIRTRQQMSENQKQISDAIAAASIVTNGTGVENSSLGVLGLAISQLNDFLVNCQGEHLSYDEILSIIQVSGKTL</sequence>
<dbReference type="EMBL" id="JAMKFB020000012">
    <property type="protein sequence ID" value="KAL0180071.1"/>
    <property type="molecule type" value="Genomic_DNA"/>
</dbReference>
<dbReference type="Proteomes" id="UP001529510">
    <property type="component" value="Unassembled WGS sequence"/>
</dbReference>
<feature type="non-terminal residue" evidence="1">
    <location>
        <position position="1"/>
    </location>
</feature>
<name>A0ABD0Q1T8_CIRMR</name>
<evidence type="ECO:0000313" key="2">
    <source>
        <dbReference type="Proteomes" id="UP001529510"/>
    </source>
</evidence>
<proteinExistence type="predicted"/>